<evidence type="ECO:0000259" key="7">
    <source>
        <dbReference type="Pfam" id="PF07227"/>
    </source>
</evidence>
<evidence type="ECO:0000256" key="3">
    <source>
        <dbReference type="ARBA" id="ARBA00022771"/>
    </source>
</evidence>
<dbReference type="EMBL" id="CABITT030000003">
    <property type="protein sequence ID" value="VVA99537.1"/>
    <property type="molecule type" value="Genomic_DNA"/>
</dbReference>
<keyword evidence="4" id="KW-0862">Zinc</keyword>
<gene>
    <name evidence="9" type="ORF">ANE_LOCUS9982</name>
</gene>
<evidence type="ECO:0000313" key="10">
    <source>
        <dbReference type="Proteomes" id="UP000489600"/>
    </source>
</evidence>
<evidence type="ECO:0000256" key="5">
    <source>
        <dbReference type="ARBA" id="ARBA00023242"/>
    </source>
</evidence>
<feature type="domain" description="Oberon-like PHD finger" evidence="7">
    <location>
        <begin position="56"/>
        <end position="174"/>
    </location>
</feature>
<reference evidence="9" key="1">
    <citation type="submission" date="2019-07" db="EMBL/GenBank/DDBJ databases">
        <authorList>
            <person name="Dittberner H."/>
        </authorList>
    </citation>
    <scope>NUCLEOTIDE SEQUENCE [LARGE SCALE GENOMIC DNA]</scope>
</reference>
<evidence type="ECO:0000256" key="1">
    <source>
        <dbReference type="ARBA" id="ARBA00004123"/>
    </source>
</evidence>
<dbReference type="PANTHER" id="PTHR46286:SF9">
    <property type="entry name" value="VIN3-LIKE PROTEIN 3"/>
    <property type="match status" value="1"/>
</dbReference>
<evidence type="ECO:0000256" key="6">
    <source>
        <dbReference type="SAM" id="MobiDB-lite"/>
    </source>
</evidence>
<keyword evidence="10" id="KW-1185">Reference proteome</keyword>
<dbReference type="CDD" id="cd15521">
    <property type="entry name" value="PHD_VIN3_plant"/>
    <property type="match status" value="1"/>
</dbReference>
<evidence type="ECO:0000256" key="4">
    <source>
        <dbReference type="ARBA" id="ARBA00022833"/>
    </source>
</evidence>
<comment type="caution">
    <text evidence="9">The sequence shown here is derived from an EMBL/GenBank/DDBJ whole genome shotgun (WGS) entry which is preliminary data.</text>
</comment>
<dbReference type="GO" id="GO:0008270">
    <property type="term" value="F:zinc ion binding"/>
    <property type="evidence" value="ECO:0007669"/>
    <property type="project" value="UniProtKB-KW"/>
</dbReference>
<dbReference type="Proteomes" id="UP000489600">
    <property type="component" value="Unassembled WGS sequence"/>
</dbReference>
<dbReference type="InterPro" id="IPR044514">
    <property type="entry name" value="VIN3-like"/>
</dbReference>
<sequence>MDSSPDGAAGESSVKRSKNTEKRQRKKSNPSRFVAPASVNATRSTNSVKTKGNIYCKNLACQATMRQGELFCKRCSCCICYNYDENKDPSRWLTCNSDPPFVGESCGLSCHLECFKSDKSGLNEETPINDADGCFYCVSCSKRNSLLECWKQQLMIAKETRKVDELCCRLVLAQKLLKGTKKYAKLAETVEKAVKSLETELSGPLSGLPSAMCRGIVNRLRCATEVKDHCSSALKSLEDTPLDDLALPSKMQGSPKIRLEDVLVTEYFINKVATKSPQEEEEEAPFVDCLSTKEEEGKHLAIKEAVLEKAVKVENSASFHFELEHCVKMIRHLEVSGYIEKNFRQKFLTWYTLRATAQEQKQNNN</sequence>
<keyword evidence="3" id="KW-0863">Zinc-finger</keyword>
<dbReference type="Pfam" id="PF23380">
    <property type="entry name" value="VIN3_C"/>
    <property type="match status" value="1"/>
</dbReference>
<dbReference type="AlphaFoldDB" id="A0A565BD54"/>
<proteinExistence type="predicted"/>
<evidence type="ECO:0000313" key="9">
    <source>
        <dbReference type="EMBL" id="VVA99537.1"/>
    </source>
</evidence>
<evidence type="ECO:0000259" key="8">
    <source>
        <dbReference type="Pfam" id="PF23380"/>
    </source>
</evidence>
<dbReference type="Pfam" id="PF07227">
    <property type="entry name" value="PHD_Oberon"/>
    <property type="match status" value="1"/>
</dbReference>
<dbReference type="OrthoDB" id="600557at2759"/>
<dbReference type="GO" id="GO:0010048">
    <property type="term" value="P:vernalization response"/>
    <property type="evidence" value="ECO:0007669"/>
    <property type="project" value="InterPro"/>
</dbReference>
<comment type="subcellular location">
    <subcellularLocation>
        <location evidence="1">Nucleus</location>
    </subcellularLocation>
</comment>
<protein>
    <submittedName>
        <fullName evidence="9">Uncharacterized protein</fullName>
    </submittedName>
</protein>
<name>A0A565BD54_9BRAS</name>
<organism evidence="9 10">
    <name type="scientific">Arabis nemorensis</name>
    <dbReference type="NCBI Taxonomy" id="586526"/>
    <lineage>
        <taxon>Eukaryota</taxon>
        <taxon>Viridiplantae</taxon>
        <taxon>Streptophyta</taxon>
        <taxon>Embryophyta</taxon>
        <taxon>Tracheophyta</taxon>
        <taxon>Spermatophyta</taxon>
        <taxon>Magnoliopsida</taxon>
        <taxon>eudicotyledons</taxon>
        <taxon>Gunneridae</taxon>
        <taxon>Pentapetalae</taxon>
        <taxon>rosids</taxon>
        <taxon>malvids</taxon>
        <taxon>Brassicales</taxon>
        <taxon>Brassicaceae</taxon>
        <taxon>Arabideae</taxon>
        <taxon>Arabis</taxon>
    </lineage>
</organism>
<dbReference type="PANTHER" id="PTHR46286">
    <property type="entry name" value="VIN3-LIKE PROTEIN 2-RELATED"/>
    <property type="match status" value="1"/>
</dbReference>
<dbReference type="InterPro" id="IPR032881">
    <property type="entry name" value="Oberon-like_PHD"/>
</dbReference>
<keyword evidence="5" id="KW-0539">Nucleus</keyword>
<feature type="domain" description="VIN3-like C-terminal" evidence="8">
    <location>
        <begin position="322"/>
        <end position="361"/>
    </location>
</feature>
<accession>A0A565BD54</accession>
<dbReference type="GO" id="GO:0005634">
    <property type="term" value="C:nucleus"/>
    <property type="evidence" value="ECO:0007669"/>
    <property type="project" value="UniProtKB-SubCell"/>
</dbReference>
<dbReference type="InterPro" id="IPR056990">
    <property type="entry name" value="VIN3-like_C"/>
</dbReference>
<keyword evidence="2" id="KW-0479">Metal-binding</keyword>
<feature type="region of interest" description="Disordered" evidence="6">
    <location>
        <begin position="1"/>
        <end position="40"/>
    </location>
</feature>
<evidence type="ECO:0000256" key="2">
    <source>
        <dbReference type="ARBA" id="ARBA00022723"/>
    </source>
</evidence>
<dbReference type="GO" id="GO:0040029">
    <property type="term" value="P:epigenetic regulation of gene expression"/>
    <property type="evidence" value="ECO:0007669"/>
    <property type="project" value="InterPro"/>
</dbReference>